<feature type="transmembrane region" description="Helical" evidence="7">
    <location>
        <begin position="168"/>
        <end position="189"/>
    </location>
</feature>
<dbReference type="EMBL" id="JBHPBY010000039">
    <property type="protein sequence ID" value="MFC1849455.1"/>
    <property type="molecule type" value="Genomic_DNA"/>
</dbReference>
<feature type="transmembrane region" description="Helical" evidence="7">
    <location>
        <begin position="390"/>
        <end position="411"/>
    </location>
</feature>
<feature type="transmembrane region" description="Helical" evidence="7">
    <location>
        <begin position="265"/>
        <end position="287"/>
    </location>
</feature>
<dbReference type="Proteomes" id="UP001594351">
    <property type="component" value="Unassembled WGS sequence"/>
</dbReference>
<feature type="transmembrane region" description="Helical" evidence="7">
    <location>
        <begin position="88"/>
        <end position="121"/>
    </location>
</feature>
<keyword evidence="10" id="KW-1185">Reference proteome</keyword>
<evidence type="ECO:0000256" key="4">
    <source>
        <dbReference type="ARBA" id="ARBA00022692"/>
    </source>
</evidence>
<dbReference type="Pfam" id="PF06808">
    <property type="entry name" value="DctM"/>
    <property type="match status" value="1"/>
</dbReference>
<feature type="transmembrane region" description="Helical" evidence="7">
    <location>
        <begin position="133"/>
        <end position="156"/>
    </location>
</feature>
<name>A0ABV6YTD1_UNCC1</name>
<organism evidence="9 10">
    <name type="scientific">candidate division CSSED10-310 bacterium</name>
    <dbReference type="NCBI Taxonomy" id="2855610"/>
    <lineage>
        <taxon>Bacteria</taxon>
        <taxon>Bacteria division CSSED10-310</taxon>
    </lineage>
</organism>
<dbReference type="PANTHER" id="PTHR33362">
    <property type="entry name" value="SIALIC ACID TRAP TRANSPORTER PERMEASE PROTEIN SIAT-RELATED"/>
    <property type="match status" value="1"/>
</dbReference>
<reference evidence="9 10" key="1">
    <citation type="submission" date="2024-09" db="EMBL/GenBank/DDBJ databases">
        <title>Laminarin stimulates single cell rates of sulfate reduction while oxygen inhibits transcriptomic activity in coastal marine sediment.</title>
        <authorList>
            <person name="Lindsay M."/>
            <person name="Orcutt B."/>
            <person name="Emerson D."/>
            <person name="Stepanauskas R."/>
            <person name="D'Angelo T."/>
        </authorList>
    </citation>
    <scope>NUCLEOTIDE SEQUENCE [LARGE SCALE GENOMIC DNA]</scope>
    <source>
        <strain evidence="9">SAG AM-311-K15</strain>
    </source>
</reference>
<dbReference type="InterPro" id="IPR010656">
    <property type="entry name" value="DctM"/>
</dbReference>
<evidence type="ECO:0000313" key="9">
    <source>
        <dbReference type="EMBL" id="MFC1849455.1"/>
    </source>
</evidence>
<feature type="transmembrane region" description="Helical" evidence="7">
    <location>
        <begin position="237"/>
        <end position="253"/>
    </location>
</feature>
<evidence type="ECO:0000256" key="1">
    <source>
        <dbReference type="ARBA" id="ARBA00004429"/>
    </source>
</evidence>
<comment type="caution">
    <text evidence="9">The sequence shown here is derived from an EMBL/GenBank/DDBJ whole genome shotgun (WGS) entry which is preliminary data.</text>
</comment>
<feature type="transmembrane region" description="Helical" evidence="7">
    <location>
        <begin position="45"/>
        <end position="68"/>
    </location>
</feature>
<feature type="transmembrane region" description="Helical" evidence="7">
    <location>
        <begin position="299"/>
        <end position="323"/>
    </location>
</feature>
<gene>
    <name evidence="9" type="ORF">ACFL27_04515</name>
</gene>
<dbReference type="InterPro" id="IPR004681">
    <property type="entry name" value="TRAP_DctM"/>
</dbReference>
<dbReference type="NCBIfam" id="TIGR00786">
    <property type="entry name" value="dctM"/>
    <property type="match status" value="1"/>
</dbReference>
<evidence type="ECO:0000259" key="8">
    <source>
        <dbReference type="Pfam" id="PF06808"/>
    </source>
</evidence>
<evidence type="ECO:0000256" key="5">
    <source>
        <dbReference type="ARBA" id="ARBA00022989"/>
    </source>
</evidence>
<accession>A0ABV6YTD1</accession>
<keyword evidence="4 7" id="KW-0812">Transmembrane</keyword>
<proteinExistence type="predicted"/>
<feature type="transmembrane region" description="Helical" evidence="7">
    <location>
        <begin position="6"/>
        <end position="33"/>
    </location>
</feature>
<comment type="subcellular location">
    <subcellularLocation>
        <location evidence="1">Cell inner membrane</location>
        <topology evidence="1">Multi-pass membrane protein</topology>
    </subcellularLocation>
</comment>
<dbReference type="PIRSF" id="PIRSF006066">
    <property type="entry name" value="HI0050"/>
    <property type="match status" value="1"/>
</dbReference>
<evidence type="ECO:0000313" key="10">
    <source>
        <dbReference type="Proteomes" id="UP001594351"/>
    </source>
</evidence>
<keyword evidence="3" id="KW-0997">Cell inner membrane</keyword>
<keyword evidence="2" id="KW-1003">Cell membrane</keyword>
<keyword evidence="5 7" id="KW-1133">Transmembrane helix</keyword>
<feature type="transmembrane region" description="Helical" evidence="7">
    <location>
        <begin position="210"/>
        <end position="231"/>
    </location>
</feature>
<evidence type="ECO:0000256" key="7">
    <source>
        <dbReference type="SAM" id="Phobius"/>
    </source>
</evidence>
<sequence length="425" mass="45552">MSILIGIGLIVLALYGAPLFTIIGGVALLAFYSVNQSQVSVILELYRLASTPVLIAIPLFTFAGYVLAESGTPKRLIQLSRALVGWMPGGLALVTVLTCAVFTAFTGATGVTIIALGGLLFPVLLKDAYSERFSLGLITSSGNIGLLFPPSLPIILYGLVAQVSVDQLFAAGLIPGLLIIAVMGSYVVLYARKGSLTTHKFSWSVLGRAFIDAVWEVPLPFIIIIGIYGGFFTASEAAAITAFYVLVVEFFIYRDLSLTKDLSGIIRDSMVLVGGVLIILGSALGLANYMIDAQIPMKILGFMQTFIHSKLVFLLTLNIFLLLVGAMLDIFSAILVVVPLLIPIATSFGVHPLHLGVIFITNLSIGYLTPPVGMNLFIASFRFNKSVLQLYAASLPFLGLLLLALLVITYVPELSLWLVRVFGIQ</sequence>
<feature type="domain" description="TRAP C4-dicarboxylate transport system permease DctM subunit" evidence="8">
    <location>
        <begin position="8"/>
        <end position="414"/>
    </location>
</feature>
<evidence type="ECO:0000256" key="2">
    <source>
        <dbReference type="ARBA" id="ARBA00022475"/>
    </source>
</evidence>
<feature type="transmembrane region" description="Helical" evidence="7">
    <location>
        <begin position="356"/>
        <end position="378"/>
    </location>
</feature>
<evidence type="ECO:0000256" key="6">
    <source>
        <dbReference type="ARBA" id="ARBA00023136"/>
    </source>
</evidence>
<protein>
    <submittedName>
        <fullName evidence="9">TRAP transporter large permease</fullName>
    </submittedName>
</protein>
<keyword evidence="6 7" id="KW-0472">Membrane</keyword>
<evidence type="ECO:0000256" key="3">
    <source>
        <dbReference type="ARBA" id="ARBA00022519"/>
    </source>
</evidence>